<accession>A0A8J5G5Y1</accession>
<protein>
    <submittedName>
        <fullName evidence="1">Uncharacterized protein</fullName>
    </submittedName>
</protein>
<dbReference type="PANTHER" id="PTHR33177">
    <property type="entry name" value="PUTATIVE-RELATED"/>
    <property type="match status" value="1"/>
</dbReference>
<reference evidence="1 2" key="1">
    <citation type="submission" date="2020-08" db="EMBL/GenBank/DDBJ databases">
        <title>Plant Genome Project.</title>
        <authorList>
            <person name="Zhang R.-G."/>
        </authorList>
    </citation>
    <scope>NUCLEOTIDE SEQUENCE [LARGE SCALE GENOMIC DNA]</scope>
    <source>
        <tissue evidence="1">Rhizome</tissue>
    </source>
</reference>
<keyword evidence="2" id="KW-1185">Reference proteome</keyword>
<dbReference type="EMBL" id="JACMSC010000012">
    <property type="protein sequence ID" value="KAG6496948.1"/>
    <property type="molecule type" value="Genomic_DNA"/>
</dbReference>
<organism evidence="1 2">
    <name type="scientific">Zingiber officinale</name>
    <name type="common">Ginger</name>
    <name type="synonym">Amomum zingiber</name>
    <dbReference type="NCBI Taxonomy" id="94328"/>
    <lineage>
        <taxon>Eukaryota</taxon>
        <taxon>Viridiplantae</taxon>
        <taxon>Streptophyta</taxon>
        <taxon>Embryophyta</taxon>
        <taxon>Tracheophyta</taxon>
        <taxon>Spermatophyta</taxon>
        <taxon>Magnoliopsida</taxon>
        <taxon>Liliopsida</taxon>
        <taxon>Zingiberales</taxon>
        <taxon>Zingiberaceae</taxon>
        <taxon>Zingiber</taxon>
    </lineage>
</organism>
<evidence type="ECO:0000313" key="2">
    <source>
        <dbReference type="Proteomes" id="UP000734854"/>
    </source>
</evidence>
<proteinExistence type="predicted"/>
<dbReference type="AlphaFoldDB" id="A0A8J5G5Y1"/>
<dbReference type="OrthoDB" id="1929178at2759"/>
<dbReference type="PANTHER" id="PTHR33177:SF24">
    <property type="entry name" value="FILAMENTOUS HEMAGGLUTININ TRANSPORTER"/>
    <property type="match status" value="1"/>
</dbReference>
<evidence type="ECO:0000313" key="1">
    <source>
        <dbReference type="EMBL" id="KAG6496948.1"/>
    </source>
</evidence>
<dbReference type="Proteomes" id="UP000734854">
    <property type="component" value="Unassembled WGS sequence"/>
</dbReference>
<gene>
    <name evidence="1" type="ORF">ZIOFF_044828</name>
</gene>
<dbReference type="InterPro" id="IPR055281">
    <property type="entry name" value="GIR1-2/SIED1"/>
</dbReference>
<comment type="caution">
    <text evidence="1">The sequence shown here is derived from an EMBL/GenBank/DDBJ whole genome shotgun (WGS) entry which is preliminary data.</text>
</comment>
<sequence>MAADVSYFAEREEGEGKRELVTKDLLGGGEVSLKSAEVNLELRVPDGWERRLDLVSGKTYLQKRELHPAHCHQHNLNLALPPPSTAALFPEVNAGVPPSRYQSVCTLEKVRSALQRAGHRPYEFPLTPSSPSTGVDCSAKRMATGNRELDELSPAIARCPGCLLYVLVSPAARRCPRCAAHLAVDGEANKRHKFDLNSPNH</sequence>
<name>A0A8J5G5Y1_ZINOF</name>